<comment type="similarity">
    <text evidence="4">Belongs to the zinc-containing alcohol dehydrogenase family.</text>
</comment>
<proteinExistence type="inferred from homology"/>
<feature type="domain" description="Enoyl reductase (ER)" evidence="5">
    <location>
        <begin position="8"/>
        <end position="349"/>
    </location>
</feature>
<dbReference type="CDD" id="cd08239">
    <property type="entry name" value="THR_DH_like"/>
    <property type="match status" value="1"/>
</dbReference>
<organism evidence="6 7">
    <name type="scientific">Caballeronia pedi</name>
    <dbReference type="NCBI Taxonomy" id="1777141"/>
    <lineage>
        <taxon>Bacteria</taxon>
        <taxon>Pseudomonadati</taxon>
        <taxon>Pseudomonadota</taxon>
        <taxon>Betaproteobacteria</taxon>
        <taxon>Burkholderiales</taxon>
        <taxon>Burkholderiaceae</taxon>
        <taxon>Caballeronia</taxon>
    </lineage>
</organism>
<keyword evidence="2 4" id="KW-0862">Zinc</keyword>
<dbReference type="SMART" id="SM00829">
    <property type="entry name" value="PKS_ER"/>
    <property type="match status" value="1"/>
</dbReference>
<dbReference type="Gene3D" id="3.40.50.720">
    <property type="entry name" value="NAD(P)-binding Rossmann-like Domain"/>
    <property type="match status" value="1"/>
</dbReference>
<dbReference type="SUPFAM" id="SSF50129">
    <property type="entry name" value="GroES-like"/>
    <property type="match status" value="1"/>
</dbReference>
<keyword evidence="3" id="KW-0560">Oxidoreductase</keyword>
<dbReference type="STRING" id="1777141.AWB80_05987"/>
<protein>
    <submittedName>
        <fullName evidence="6">Zinc-containing alcohol dehydrogenase superfamily protein</fullName>
    </submittedName>
</protein>
<dbReference type="InterPro" id="IPR036291">
    <property type="entry name" value="NAD(P)-bd_dom_sf"/>
</dbReference>
<dbReference type="Pfam" id="PF00107">
    <property type="entry name" value="ADH_zinc_N"/>
    <property type="match status" value="1"/>
</dbReference>
<comment type="caution">
    <text evidence="6">The sequence shown here is derived from an EMBL/GenBank/DDBJ whole genome shotgun (WGS) entry which is preliminary data.</text>
</comment>
<dbReference type="EMBL" id="FCOE02000028">
    <property type="protein sequence ID" value="SAK86897.1"/>
    <property type="molecule type" value="Genomic_DNA"/>
</dbReference>
<dbReference type="PANTHER" id="PTHR43401:SF5">
    <property type="entry name" value="ALCOHOL DEHYDROGENASE-RELATED"/>
    <property type="match status" value="1"/>
</dbReference>
<evidence type="ECO:0000256" key="1">
    <source>
        <dbReference type="ARBA" id="ARBA00022723"/>
    </source>
</evidence>
<evidence type="ECO:0000313" key="7">
    <source>
        <dbReference type="Proteomes" id="UP000054911"/>
    </source>
</evidence>
<dbReference type="Proteomes" id="UP000054911">
    <property type="component" value="Unassembled WGS sequence"/>
</dbReference>
<dbReference type="PROSITE" id="PS00059">
    <property type="entry name" value="ADH_ZINC"/>
    <property type="match status" value="1"/>
</dbReference>
<evidence type="ECO:0000256" key="3">
    <source>
        <dbReference type="ARBA" id="ARBA00023002"/>
    </source>
</evidence>
<dbReference type="OrthoDB" id="5484143at2"/>
<keyword evidence="7" id="KW-1185">Reference proteome</keyword>
<dbReference type="Gene3D" id="3.90.180.10">
    <property type="entry name" value="Medium-chain alcohol dehydrogenases, catalytic domain"/>
    <property type="match status" value="1"/>
</dbReference>
<accession>A0A158CZ55</accession>
<evidence type="ECO:0000256" key="2">
    <source>
        <dbReference type="ARBA" id="ARBA00022833"/>
    </source>
</evidence>
<dbReference type="InterPro" id="IPR013149">
    <property type="entry name" value="ADH-like_C"/>
</dbReference>
<dbReference type="InterPro" id="IPR050129">
    <property type="entry name" value="Zn_alcohol_dh"/>
</dbReference>
<keyword evidence="1 4" id="KW-0479">Metal-binding</keyword>
<dbReference type="InterPro" id="IPR002328">
    <property type="entry name" value="ADH_Zn_CS"/>
</dbReference>
<name>A0A158CZ55_9BURK</name>
<evidence type="ECO:0000259" key="5">
    <source>
        <dbReference type="SMART" id="SM00829"/>
    </source>
</evidence>
<comment type="cofactor">
    <cofactor evidence="4">
        <name>Zn(2+)</name>
        <dbReference type="ChEBI" id="CHEBI:29105"/>
    </cofactor>
</comment>
<dbReference type="AlphaFoldDB" id="A0A158CZ55"/>
<dbReference type="SUPFAM" id="SSF51735">
    <property type="entry name" value="NAD(P)-binding Rossmann-fold domains"/>
    <property type="match status" value="1"/>
</dbReference>
<dbReference type="GO" id="GO:0008270">
    <property type="term" value="F:zinc ion binding"/>
    <property type="evidence" value="ECO:0007669"/>
    <property type="project" value="InterPro"/>
</dbReference>
<gene>
    <name evidence="6" type="ORF">AWB80_05987</name>
</gene>
<dbReference type="GO" id="GO:0016616">
    <property type="term" value="F:oxidoreductase activity, acting on the CH-OH group of donors, NAD or NADP as acceptor"/>
    <property type="evidence" value="ECO:0007669"/>
    <property type="project" value="UniProtKB-ARBA"/>
</dbReference>
<dbReference type="InterPro" id="IPR011032">
    <property type="entry name" value="GroES-like_sf"/>
</dbReference>
<sequence>MRGMIFQGDCRVEVGDFDDPVPGTGEAIIEMKASGMCGTDLHYYRDGMKHSLAMLGLADRAESDRVIGGHEPCGVIAAVGPDVDRRSFKVGDRVIVFHYAGCSCCDHCRTGWTQLCEHDARIYGVSSHGGHADFMKVPVSSLVHLTADVSFKGGAAVACGTGTAYGALLRLNISARDSLAVYGLGPVGLSTAQLAAAMGVEVFGIDINPQRVERSKGFGVAHAIDASRVDPVDEILKLTGGKGVSCAVECAGVESARSQAVRSTQVWGRIALVAVGGNVTLDVMKDLIGKQRMLVGSFTFSEIAMRECARFIAHHGVEVDRLFTHEWKLEQASEAYANFNNQTGGKGVFLF</sequence>
<reference evidence="6" key="1">
    <citation type="submission" date="2016-01" db="EMBL/GenBank/DDBJ databases">
        <authorList>
            <person name="Peeters C."/>
        </authorList>
    </citation>
    <scope>NUCLEOTIDE SEQUENCE [LARGE SCALE GENOMIC DNA]</scope>
    <source>
        <strain evidence="6">LMG 29323</strain>
    </source>
</reference>
<evidence type="ECO:0000256" key="4">
    <source>
        <dbReference type="RuleBase" id="RU361277"/>
    </source>
</evidence>
<dbReference type="PANTHER" id="PTHR43401">
    <property type="entry name" value="L-THREONINE 3-DEHYDROGENASE"/>
    <property type="match status" value="1"/>
</dbReference>
<evidence type="ECO:0000313" key="6">
    <source>
        <dbReference type="EMBL" id="SAK86897.1"/>
    </source>
</evidence>
<dbReference type="Pfam" id="PF08240">
    <property type="entry name" value="ADH_N"/>
    <property type="match status" value="1"/>
</dbReference>
<dbReference type="InterPro" id="IPR020843">
    <property type="entry name" value="ER"/>
</dbReference>
<dbReference type="InterPro" id="IPR013154">
    <property type="entry name" value="ADH-like_N"/>
</dbReference>